<keyword evidence="2" id="KW-0812">Transmembrane</keyword>
<reference evidence="3" key="1">
    <citation type="submission" date="2023-07" db="EMBL/GenBank/DDBJ databases">
        <authorList>
            <consortium name="AG Swart"/>
            <person name="Singh M."/>
            <person name="Singh A."/>
            <person name="Seah K."/>
            <person name="Emmerich C."/>
        </authorList>
    </citation>
    <scope>NUCLEOTIDE SEQUENCE</scope>
    <source>
        <strain evidence="3">DP1</strain>
    </source>
</reference>
<feature type="region of interest" description="Disordered" evidence="1">
    <location>
        <begin position="1"/>
        <end position="20"/>
    </location>
</feature>
<name>A0AAD1XPB1_EUPCR</name>
<organism evidence="3 4">
    <name type="scientific">Euplotes crassus</name>
    <dbReference type="NCBI Taxonomy" id="5936"/>
    <lineage>
        <taxon>Eukaryota</taxon>
        <taxon>Sar</taxon>
        <taxon>Alveolata</taxon>
        <taxon>Ciliophora</taxon>
        <taxon>Intramacronucleata</taxon>
        <taxon>Spirotrichea</taxon>
        <taxon>Hypotrichia</taxon>
        <taxon>Euplotida</taxon>
        <taxon>Euplotidae</taxon>
        <taxon>Moneuplotes</taxon>
    </lineage>
</organism>
<gene>
    <name evidence="3" type="ORF">ECRASSUSDP1_LOCUS17718</name>
</gene>
<protein>
    <submittedName>
        <fullName evidence="3">Uncharacterized protein</fullName>
    </submittedName>
</protein>
<keyword evidence="2" id="KW-1133">Transmembrane helix</keyword>
<dbReference type="EMBL" id="CAMPGE010017906">
    <property type="protein sequence ID" value="CAI2376349.1"/>
    <property type="molecule type" value="Genomic_DNA"/>
</dbReference>
<feature type="transmembrane region" description="Helical" evidence="2">
    <location>
        <begin position="38"/>
        <end position="62"/>
    </location>
</feature>
<dbReference type="AlphaFoldDB" id="A0AAD1XPB1"/>
<proteinExistence type="predicted"/>
<keyword evidence="4" id="KW-1185">Reference proteome</keyword>
<evidence type="ECO:0000313" key="3">
    <source>
        <dbReference type="EMBL" id="CAI2376349.1"/>
    </source>
</evidence>
<evidence type="ECO:0000256" key="2">
    <source>
        <dbReference type="SAM" id="Phobius"/>
    </source>
</evidence>
<feature type="transmembrane region" description="Helical" evidence="2">
    <location>
        <begin position="134"/>
        <end position="162"/>
    </location>
</feature>
<evidence type="ECO:0000256" key="1">
    <source>
        <dbReference type="SAM" id="MobiDB-lite"/>
    </source>
</evidence>
<comment type="caution">
    <text evidence="3">The sequence shown here is derived from an EMBL/GenBank/DDBJ whole genome shotgun (WGS) entry which is preliminary data.</text>
</comment>
<evidence type="ECO:0000313" key="4">
    <source>
        <dbReference type="Proteomes" id="UP001295684"/>
    </source>
</evidence>
<accession>A0AAD1XPB1</accession>
<dbReference type="Proteomes" id="UP001295684">
    <property type="component" value="Unassembled WGS sequence"/>
</dbReference>
<feature type="compositionally biased region" description="Polar residues" evidence="1">
    <location>
        <begin position="11"/>
        <end position="20"/>
    </location>
</feature>
<keyword evidence="2" id="KW-0472">Membrane</keyword>
<sequence length="269" mass="31059">MEEQTHRVVPSETQDGASQDTKQIQKEAQLILNNTYCIAYHSLILCALLVCCSFFTSVKCGLQTLKLLKMSLYVKIGTIGHYLFKNRCIKSKSFEIETINKLSWMFHLCLSSWHCIIIKRFVSSWNRCLDTNSFPWICHLILVIEACILLFCGGTWIFGFFFHIKENLQDKKLEENDTLSDTKYLAEELSNVRKFMASHFKDTCSLCFEAIKQEDMVLSYSCKIEHVVHYSCDATQSERTKNCFSIKYAKPQPQKEVGKGVPLEEILAK</sequence>